<dbReference type="NCBIfam" id="TIGR02937">
    <property type="entry name" value="sigma70-ECF"/>
    <property type="match status" value="1"/>
</dbReference>
<evidence type="ECO:0000256" key="1">
    <source>
        <dbReference type="ARBA" id="ARBA00010641"/>
    </source>
</evidence>
<keyword evidence="5 6" id="KW-0804">Transcription</keyword>
<gene>
    <name evidence="9" type="ORF">LHA26_18370</name>
</gene>
<evidence type="ECO:0000259" key="7">
    <source>
        <dbReference type="Pfam" id="PF04542"/>
    </source>
</evidence>
<evidence type="ECO:0000259" key="8">
    <source>
        <dbReference type="Pfam" id="PF08281"/>
    </source>
</evidence>
<dbReference type="InterPro" id="IPR039425">
    <property type="entry name" value="RNA_pol_sigma-70-like"/>
</dbReference>
<dbReference type="InterPro" id="IPR014284">
    <property type="entry name" value="RNA_pol_sigma-70_dom"/>
</dbReference>
<dbReference type="NCBIfam" id="NF004113">
    <property type="entry name" value="PRK05602.1"/>
    <property type="match status" value="1"/>
</dbReference>
<comment type="similarity">
    <text evidence="1 6">Belongs to the sigma-70 factor family. ECF subfamily.</text>
</comment>
<evidence type="ECO:0000256" key="4">
    <source>
        <dbReference type="ARBA" id="ARBA00023125"/>
    </source>
</evidence>
<dbReference type="Gene3D" id="1.10.10.10">
    <property type="entry name" value="Winged helix-like DNA-binding domain superfamily/Winged helix DNA-binding domain"/>
    <property type="match status" value="1"/>
</dbReference>
<dbReference type="PANTHER" id="PTHR43133:SF8">
    <property type="entry name" value="RNA POLYMERASE SIGMA FACTOR HI_1459-RELATED"/>
    <property type="match status" value="1"/>
</dbReference>
<evidence type="ECO:0000256" key="5">
    <source>
        <dbReference type="ARBA" id="ARBA00023163"/>
    </source>
</evidence>
<reference evidence="9" key="1">
    <citation type="journal article" date="2022" name="Toxins">
        <title>Genomic Analysis of Sphingopyxis sp. USTB-05 for Biodegrading Cyanobacterial Hepatotoxins.</title>
        <authorList>
            <person name="Liu C."/>
            <person name="Xu Q."/>
            <person name="Zhao Z."/>
            <person name="Zhang H."/>
            <person name="Liu X."/>
            <person name="Yin C."/>
            <person name="Liu Y."/>
            <person name="Yan H."/>
        </authorList>
    </citation>
    <scope>NUCLEOTIDE SEQUENCE</scope>
    <source>
        <strain evidence="9">NBD5</strain>
    </source>
</reference>
<evidence type="ECO:0000256" key="2">
    <source>
        <dbReference type="ARBA" id="ARBA00023015"/>
    </source>
</evidence>
<dbReference type="PANTHER" id="PTHR43133">
    <property type="entry name" value="RNA POLYMERASE ECF-TYPE SIGMA FACTO"/>
    <property type="match status" value="1"/>
</dbReference>
<dbReference type="Pfam" id="PF04542">
    <property type="entry name" value="Sigma70_r2"/>
    <property type="match status" value="1"/>
</dbReference>
<protein>
    <recommendedName>
        <fullName evidence="6">RNA polymerase sigma factor</fullName>
    </recommendedName>
</protein>
<sequence length="184" mass="19965">MSPDDPDAGLVARVGRGDAQAARQLVSAKLPRLLALARRLLGDAAEAEDVAQETLLRAWRQAAAWRPGAARFDTWLHQVTLNLCRDRLRRRRMASPPALPEIADPAPPADRAIEEAARGRAVADAIAALPDRQREAILLVHYQDLGNIAAAAAMAISVEALESLLARGRRSLRATFAAQDMRDD</sequence>
<dbReference type="RefSeq" id="WP_252168530.1">
    <property type="nucleotide sequence ID" value="NZ_CP084931.1"/>
</dbReference>
<dbReference type="InterPro" id="IPR013325">
    <property type="entry name" value="RNA_pol_sigma_r2"/>
</dbReference>
<dbReference type="Pfam" id="PF08281">
    <property type="entry name" value="Sigma70_r4_2"/>
    <property type="match status" value="1"/>
</dbReference>
<dbReference type="Proteomes" id="UP001056937">
    <property type="component" value="Chromosome 2"/>
</dbReference>
<accession>A0ABY4XCM9</accession>
<dbReference type="SUPFAM" id="SSF88659">
    <property type="entry name" value="Sigma3 and sigma4 domains of RNA polymerase sigma factors"/>
    <property type="match status" value="1"/>
</dbReference>
<feature type="domain" description="RNA polymerase sigma-70 region 2" evidence="7">
    <location>
        <begin position="25"/>
        <end position="92"/>
    </location>
</feature>
<dbReference type="InterPro" id="IPR036388">
    <property type="entry name" value="WH-like_DNA-bd_sf"/>
</dbReference>
<evidence type="ECO:0000256" key="3">
    <source>
        <dbReference type="ARBA" id="ARBA00023082"/>
    </source>
</evidence>
<evidence type="ECO:0000256" key="6">
    <source>
        <dbReference type="RuleBase" id="RU000716"/>
    </source>
</evidence>
<keyword evidence="10" id="KW-1185">Reference proteome</keyword>
<keyword evidence="4 6" id="KW-0238">DNA-binding</keyword>
<dbReference type="InterPro" id="IPR013249">
    <property type="entry name" value="RNA_pol_sigma70_r4_t2"/>
</dbReference>
<dbReference type="InterPro" id="IPR007627">
    <property type="entry name" value="RNA_pol_sigma70_r2"/>
</dbReference>
<dbReference type="SUPFAM" id="SSF88946">
    <property type="entry name" value="Sigma2 domain of RNA polymerase sigma factors"/>
    <property type="match status" value="1"/>
</dbReference>
<evidence type="ECO:0000313" key="10">
    <source>
        <dbReference type="Proteomes" id="UP001056937"/>
    </source>
</evidence>
<evidence type="ECO:0000313" key="9">
    <source>
        <dbReference type="EMBL" id="USI74716.1"/>
    </source>
</evidence>
<feature type="domain" description="RNA polymerase sigma factor 70 region 4 type 2" evidence="8">
    <location>
        <begin position="121"/>
        <end position="172"/>
    </location>
</feature>
<name>A0ABY4XCM9_9SPHN</name>
<proteinExistence type="inferred from homology"/>
<dbReference type="InterPro" id="IPR013324">
    <property type="entry name" value="RNA_pol_sigma_r3/r4-like"/>
</dbReference>
<organism evidence="9 10">
    <name type="scientific">Sphingomonas morindae</name>
    <dbReference type="NCBI Taxonomy" id="1541170"/>
    <lineage>
        <taxon>Bacteria</taxon>
        <taxon>Pseudomonadati</taxon>
        <taxon>Pseudomonadota</taxon>
        <taxon>Alphaproteobacteria</taxon>
        <taxon>Sphingomonadales</taxon>
        <taxon>Sphingomonadaceae</taxon>
        <taxon>Sphingomonas</taxon>
    </lineage>
</organism>
<keyword evidence="3 6" id="KW-0731">Sigma factor</keyword>
<keyword evidence="2 6" id="KW-0805">Transcription regulation</keyword>
<dbReference type="InterPro" id="IPR000838">
    <property type="entry name" value="RNA_pol_sigma70_ECF_CS"/>
</dbReference>
<dbReference type="EMBL" id="CP084931">
    <property type="protein sequence ID" value="USI74716.1"/>
    <property type="molecule type" value="Genomic_DNA"/>
</dbReference>
<dbReference type="PROSITE" id="PS01063">
    <property type="entry name" value="SIGMA70_ECF"/>
    <property type="match status" value="1"/>
</dbReference>
<dbReference type="Gene3D" id="1.10.1740.10">
    <property type="match status" value="1"/>
</dbReference>